<keyword evidence="8" id="KW-1185">Reference proteome</keyword>
<dbReference type="SMART" id="SM00864">
    <property type="entry name" value="Tubulin"/>
    <property type="match status" value="1"/>
</dbReference>
<feature type="domain" description="Tubulin/FtsZ GTPase" evidence="6">
    <location>
        <begin position="34"/>
        <end position="172"/>
    </location>
</feature>
<evidence type="ECO:0000256" key="1">
    <source>
        <dbReference type="ARBA" id="ARBA00009636"/>
    </source>
</evidence>
<dbReference type="GO" id="GO:0007017">
    <property type="term" value="P:microtubule-based process"/>
    <property type="evidence" value="ECO:0007669"/>
    <property type="project" value="InterPro"/>
</dbReference>
<keyword evidence="2 5" id="KW-0493">Microtubule</keyword>
<dbReference type="GO" id="GO:0005525">
    <property type="term" value="F:GTP binding"/>
    <property type="evidence" value="ECO:0007669"/>
    <property type="project" value="UniProtKB-UniRule"/>
</dbReference>
<evidence type="ECO:0000313" key="7">
    <source>
        <dbReference type="EMBL" id="VDP51833.1"/>
    </source>
</evidence>
<evidence type="ECO:0000256" key="5">
    <source>
        <dbReference type="RuleBase" id="RU000352"/>
    </source>
</evidence>
<evidence type="ECO:0000313" key="8">
    <source>
        <dbReference type="Proteomes" id="UP000270296"/>
    </source>
</evidence>
<dbReference type="InterPro" id="IPR017975">
    <property type="entry name" value="Tubulin_CS"/>
</dbReference>
<protein>
    <submittedName>
        <fullName evidence="9">Tubulin domain-containing protein</fullName>
    </submittedName>
</protein>
<dbReference type="AlphaFoldDB" id="A0A183JA94"/>
<name>A0A183JA94_9BILA</name>
<evidence type="ECO:0000259" key="6">
    <source>
        <dbReference type="SMART" id="SM00864"/>
    </source>
</evidence>
<keyword evidence="4 5" id="KW-0342">GTP-binding</keyword>
<dbReference type="EMBL" id="UZAM01018840">
    <property type="protein sequence ID" value="VDP51833.1"/>
    <property type="molecule type" value="Genomic_DNA"/>
</dbReference>
<dbReference type="Proteomes" id="UP000270296">
    <property type="component" value="Unassembled WGS sequence"/>
</dbReference>
<dbReference type="Gene3D" id="3.40.50.1440">
    <property type="entry name" value="Tubulin/FtsZ, GTPase domain"/>
    <property type="match status" value="1"/>
</dbReference>
<dbReference type="InterPro" id="IPR003008">
    <property type="entry name" value="Tubulin_FtsZ_GTPase"/>
</dbReference>
<dbReference type="GO" id="GO:0005874">
    <property type="term" value="C:microtubule"/>
    <property type="evidence" value="ECO:0007669"/>
    <property type="project" value="UniProtKB-KW"/>
</dbReference>
<dbReference type="SUPFAM" id="SSF52490">
    <property type="entry name" value="Tubulin nucleotide-binding domain-like"/>
    <property type="match status" value="1"/>
</dbReference>
<accession>A0A183JA94</accession>
<evidence type="ECO:0000313" key="9">
    <source>
        <dbReference type="WBParaSite" id="SBAD_0001320501-mRNA-1"/>
    </source>
</evidence>
<comment type="similarity">
    <text evidence="1 5">Belongs to the tubulin family.</text>
</comment>
<reference evidence="7 8" key="2">
    <citation type="submission" date="2018-11" db="EMBL/GenBank/DDBJ databases">
        <authorList>
            <consortium name="Pathogen Informatics"/>
        </authorList>
    </citation>
    <scope>NUCLEOTIDE SEQUENCE [LARGE SCALE GENOMIC DNA]</scope>
</reference>
<sequence>MHEIAGFGRCACLLQAFQEGIYQETKDNEECGRKEVFFYQADNGQYVPRAILIDLEPRVINAVLNSEYAELYNRENICISKDGGGAGNIWTEGYSQGNHVCDDVFDILDREVDNCDNMEGFILCHSIAGGTGSGLSSFFLEHIHDRYFATFDCCLRVLFSITRGHIIFVLRSKNE</sequence>
<keyword evidence="3 5" id="KW-0547">Nucleotide-binding</keyword>
<reference evidence="9" key="1">
    <citation type="submission" date="2016-06" db="UniProtKB">
        <authorList>
            <consortium name="WormBaseParasite"/>
        </authorList>
    </citation>
    <scope>IDENTIFICATION</scope>
</reference>
<gene>
    <name evidence="7" type="ORF">SBAD_LOCUS12792</name>
</gene>
<evidence type="ECO:0000256" key="2">
    <source>
        <dbReference type="ARBA" id="ARBA00022701"/>
    </source>
</evidence>
<dbReference type="InterPro" id="IPR000217">
    <property type="entry name" value="Tubulin"/>
</dbReference>
<evidence type="ECO:0000256" key="3">
    <source>
        <dbReference type="ARBA" id="ARBA00022741"/>
    </source>
</evidence>
<dbReference type="PANTHER" id="PTHR11588">
    <property type="entry name" value="TUBULIN"/>
    <property type="match status" value="1"/>
</dbReference>
<dbReference type="OrthoDB" id="10249382at2759"/>
<dbReference type="PROSITE" id="PS00227">
    <property type="entry name" value="TUBULIN"/>
    <property type="match status" value="1"/>
</dbReference>
<evidence type="ECO:0000256" key="4">
    <source>
        <dbReference type="ARBA" id="ARBA00023134"/>
    </source>
</evidence>
<dbReference type="PRINTS" id="PR01161">
    <property type="entry name" value="TUBULIN"/>
</dbReference>
<proteinExistence type="inferred from homology"/>
<dbReference type="WBParaSite" id="SBAD_0001320501-mRNA-1">
    <property type="protein sequence ID" value="SBAD_0001320501-mRNA-1"/>
    <property type="gene ID" value="SBAD_0001320501"/>
</dbReference>
<organism evidence="9">
    <name type="scientific">Soboliphyme baturini</name>
    <dbReference type="NCBI Taxonomy" id="241478"/>
    <lineage>
        <taxon>Eukaryota</taxon>
        <taxon>Metazoa</taxon>
        <taxon>Ecdysozoa</taxon>
        <taxon>Nematoda</taxon>
        <taxon>Enoplea</taxon>
        <taxon>Dorylaimia</taxon>
        <taxon>Dioctophymatida</taxon>
        <taxon>Dioctophymatoidea</taxon>
        <taxon>Soboliphymatidae</taxon>
        <taxon>Soboliphyme</taxon>
    </lineage>
</organism>
<dbReference type="Pfam" id="PF00091">
    <property type="entry name" value="Tubulin"/>
    <property type="match status" value="1"/>
</dbReference>
<dbReference type="InterPro" id="IPR036525">
    <property type="entry name" value="Tubulin/FtsZ_GTPase_sf"/>
</dbReference>